<dbReference type="Gene3D" id="2.130.10.10">
    <property type="entry name" value="YVTN repeat-like/Quinoprotein amine dehydrogenase"/>
    <property type="match status" value="1"/>
</dbReference>
<accession>A0AAF0EC14</accession>
<feature type="domain" description="Acetophenone carboxylase-like C-terminal" evidence="4">
    <location>
        <begin position="894"/>
        <end position="1073"/>
    </location>
</feature>
<dbReference type="GO" id="GO:0017168">
    <property type="term" value="F:5-oxoprolinase (ATP-hydrolyzing) activity"/>
    <property type="evidence" value="ECO:0007669"/>
    <property type="project" value="UniProtKB-EC"/>
</dbReference>
<dbReference type="SMART" id="SM00320">
    <property type="entry name" value="WD40"/>
    <property type="match status" value="5"/>
</dbReference>
<dbReference type="Pfam" id="PF05378">
    <property type="entry name" value="Hydant_A_N"/>
    <property type="match status" value="1"/>
</dbReference>
<evidence type="ECO:0000259" key="4">
    <source>
        <dbReference type="Pfam" id="PF19278"/>
    </source>
</evidence>
<keyword evidence="5" id="KW-0378">Hydrolase</keyword>
<dbReference type="InterPro" id="IPR002821">
    <property type="entry name" value="Hydantoinase_A"/>
</dbReference>
<dbReference type="SUPFAM" id="SSF50978">
    <property type="entry name" value="WD40 repeat-like"/>
    <property type="match status" value="1"/>
</dbReference>
<proteinExistence type="predicted"/>
<dbReference type="PROSITE" id="PS50082">
    <property type="entry name" value="WD_REPEATS_2"/>
    <property type="match status" value="2"/>
</dbReference>
<dbReference type="Proteomes" id="UP001214415">
    <property type="component" value="Chromosome 1"/>
</dbReference>
<dbReference type="InterPro" id="IPR001680">
    <property type="entry name" value="WD40_rpt"/>
</dbReference>
<feature type="domain" description="Hydantoinase A/oxoprolinase" evidence="2">
    <location>
        <begin position="585"/>
        <end position="880"/>
    </location>
</feature>
<dbReference type="InterPro" id="IPR045079">
    <property type="entry name" value="Oxoprolinase-like"/>
</dbReference>
<sequence length="1084" mass="117874">MSLQYLEEWEVAHGMSTKLIADEAVWQLAWTRHGIVAARASGEVNVIDVHEAQIRQKNHTVHDIGIVSLSCSANEALLLTNSMDGRIALWQWGEERALQVVAQTHSVRDQQVDGEPVRVEAWTTALHPDGAVFAAAGEGASVVLYSAAPESFGQALERLPCDALDANTYALTLQFNREGDLLAMGTNTGSVYIWDMTSHTLLLSISGTCALLTAEHAEPVRTLSFAVPHTSFADHLFVGSDDRTTTVHDVQAIRRQFHGHAITALQGHKGWTLDVQAGGDGRIVATCEAPTSQAPDISTRLLAPGTRFVVGGDDGVVRLYRNAGANNCLGRIPSKEPGVPPRDIVIKLLSRDPNNYADAPTEGIRRILEQATGRTIPRSQTISTEDIEYIRLSTTVATNALLERNGERHALITTKGFRKDIVKIGNQARPAIFDLAIHKPDVLYDQVVEIDERVTLVGYTSDPQASEHAVQFSSTDRDAHVVKPYTGRDRPPSAGAPGAPYVAPDVVRGVSGDAVAILRRPDEAQVRCELESLYAQGYRSLAIVFLFSYTYPEHEQMVKRIAQEIGFPSISVSSDLMPMIKMVPRATSATADAYLTPVLQAYLNGFFRGFDASLRDGSAGTRVEFMMSDGGLTSVEHFTGLKSILSGPAGGVVGMALTTYDKQDGRPCIGFDMGGTSTDVSRYAGQYERVMETTIDGVTIQSPQLDVNTVASGGSSRLFFRNGLFVVGPESASAHPGPTCYRKGGPLAITDANLVTGRLATDMFPRIFGPNEDQGLDIDASLRAFEALTAQINAETQRTLTVDEVAHGFLRVANEAMCRPIRSLTQARGFSTSKHVLACFGGAGGQHACAIARALGIQTVVVHTYSSILSAYGMALADRVFEAQAPCSETWGAASALERLQMRAHELKQHAVEELIRQGFPLARIHVDVYLNMRYDGTDTALMTLKPAAQDDWDMQRVFVDTYRQEFGFVLKDRAILVDDVRVRATGRTFDTLGPSVLREHAEQCAQHGYQAFPVAPALAEAPRRPVYFDGCGRRPTAIVRLKDVAPMHHVPGPAILIDETQTILIEPRCEARMLTDAVLIDIQ</sequence>
<evidence type="ECO:0000259" key="3">
    <source>
        <dbReference type="Pfam" id="PF05378"/>
    </source>
</evidence>
<evidence type="ECO:0000313" key="5">
    <source>
        <dbReference type="EMBL" id="WFD21770.1"/>
    </source>
</evidence>
<dbReference type="AlphaFoldDB" id="A0AAF0EC14"/>
<reference evidence="5" key="1">
    <citation type="submission" date="2023-03" db="EMBL/GenBank/DDBJ databases">
        <title>Mating type loci evolution in Malassezia.</title>
        <authorList>
            <person name="Coelho M.A."/>
        </authorList>
    </citation>
    <scope>NUCLEOTIDE SEQUENCE</scope>
    <source>
        <strain evidence="5">CBS 12830</strain>
    </source>
</reference>
<feature type="domain" description="Hydantoinase/oxoprolinase N-terminal" evidence="3">
    <location>
        <begin position="345"/>
        <end position="566"/>
    </location>
</feature>
<keyword evidence="1" id="KW-0853">WD repeat</keyword>
<dbReference type="PANTHER" id="PTHR11365">
    <property type="entry name" value="5-OXOPROLINASE RELATED"/>
    <property type="match status" value="1"/>
</dbReference>
<dbReference type="EMBL" id="CP119900">
    <property type="protein sequence ID" value="WFD21770.1"/>
    <property type="molecule type" value="Genomic_DNA"/>
</dbReference>
<protein>
    <submittedName>
        <fullName evidence="5">5-oxoprolinase (ATP-hydrolyzing)</fullName>
        <ecNumber evidence="5">3.5.2.9</ecNumber>
    </submittedName>
</protein>
<dbReference type="InterPro" id="IPR008040">
    <property type="entry name" value="Hydant_A_N"/>
</dbReference>
<dbReference type="PANTHER" id="PTHR11365:SF2">
    <property type="entry name" value="5-OXOPROLINASE"/>
    <property type="match status" value="1"/>
</dbReference>
<dbReference type="InterPro" id="IPR036322">
    <property type="entry name" value="WD40_repeat_dom_sf"/>
</dbReference>
<feature type="repeat" description="WD" evidence="1">
    <location>
        <begin position="59"/>
        <end position="100"/>
    </location>
</feature>
<dbReference type="InterPro" id="IPR015943">
    <property type="entry name" value="WD40/YVTN_repeat-like_dom_sf"/>
</dbReference>
<dbReference type="Pfam" id="PF01968">
    <property type="entry name" value="Hydantoinase_A"/>
    <property type="match status" value="1"/>
</dbReference>
<dbReference type="Pfam" id="PF19278">
    <property type="entry name" value="Hydant_A_C"/>
    <property type="match status" value="1"/>
</dbReference>
<name>A0AAF0EC14_9BASI</name>
<organism evidence="5 6">
    <name type="scientific">Malassezia equina</name>
    <dbReference type="NCBI Taxonomy" id="1381935"/>
    <lineage>
        <taxon>Eukaryota</taxon>
        <taxon>Fungi</taxon>
        <taxon>Dikarya</taxon>
        <taxon>Basidiomycota</taxon>
        <taxon>Ustilaginomycotina</taxon>
        <taxon>Malasseziomycetes</taxon>
        <taxon>Malasseziales</taxon>
        <taxon>Malasseziaceae</taxon>
        <taxon>Malassezia</taxon>
    </lineage>
</organism>
<dbReference type="EC" id="3.5.2.9" evidence="5"/>
<evidence type="ECO:0000256" key="1">
    <source>
        <dbReference type="PROSITE-ProRule" id="PRU00221"/>
    </source>
</evidence>
<gene>
    <name evidence="5" type="ORF">MEQU1_000426</name>
</gene>
<feature type="repeat" description="WD" evidence="1">
    <location>
        <begin position="172"/>
        <end position="204"/>
    </location>
</feature>
<dbReference type="GO" id="GO:0006749">
    <property type="term" value="P:glutathione metabolic process"/>
    <property type="evidence" value="ECO:0007669"/>
    <property type="project" value="TreeGrafter"/>
</dbReference>
<evidence type="ECO:0000313" key="6">
    <source>
        <dbReference type="Proteomes" id="UP001214415"/>
    </source>
</evidence>
<dbReference type="GO" id="GO:0005829">
    <property type="term" value="C:cytosol"/>
    <property type="evidence" value="ECO:0007669"/>
    <property type="project" value="TreeGrafter"/>
</dbReference>
<keyword evidence="6" id="KW-1185">Reference proteome</keyword>
<dbReference type="InterPro" id="IPR049517">
    <property type="entry name" value="ACX-like_C"/>
</dbReference>
<evidence type="ECO:0000259" key="2">
    <source>
        <dbReference type="Pfam" id="PF01968"/>
    </source>
</evidence>